<protein>
    <submittedName>
        <fullName evidence="1">Uncharacterized protein</fullName>
    </submittedName>
</protein>
<accession>A0A0C9LT13</accession>
<dbReference type="Proteomes" id="UP000053815">
    <property type="component" value="Unassembled WGS sequence"/>
</dbReference>
<keyword evidence="2" id="KW-1185">Reference proteome</keyword>
<dbReference type="EMBL" id="DF836327">
    <property type="protein sequence ID" value="GAN03290.1"/>
    <property type="molecule type" value="Genomic_DNA"/>
</dbReference>
<gene>
    <name evidence="1" type="ORF">MAM1_0038c02742</name>
</gene>
<sequence>MVCFNPNDIPYEIAICIFQCALEDLNYKQAKHNLINFQFVCKSWRKPAQKLLFRDIQLTPANSASFIRCIQHDIPQQVTSAVKSLLLVGNFLPVCTVADVVKPIFKHCPNIEELRAINTDVERQLWNYLMLTDEPLKLTKIIENDMEDQIYYNLYLTVAHKFKQHLHQLCLQFDGSDDIYHASLLVGDQLQKFVSLRDLSIRTLCSFKVMETILDNCPRTASKLTMNAIDVRDLMETRQSWSNPDFSAITRNESVQELSCFLLIFTSTLLKYFAYKLKALKKIDLRTFDTNEARGQIMHVCGSVENYKLALLFRRMPIMPEAAIQEWVRHVLDQSKYHRVERFCLDLDFVSGVMVAISPWILQISKKSKASEIVLNYVKMNKLAEVVSDEIEPTCLGLLLHQCKPRLIQIKGVDNIQQHRRWMKEGRSDLFVYSNERSWRFFDAVIHQQEDADIQINDIHLSLSDAFHPPLQDQAQIHRVSKLQFCNSILHSASFALISQRLPALGTLLIDACHLIEHPHPFTFKVSLPVTDIGLLSLRVASLDVYSDLSNIQLFHATSDSGHYTLVIETETKTYVSYVQGNSKLSSDSYDGSIPVQGTKDLYLVWIECKTLKELAISNDTRTLYVQLEATIE</sequence>
<dbReference type="AlphaFoldDB" id="A0A0C9LT13"/>
<reference evidence="1" key="1">
    <citation type="submission" date="2014-09" db="EMBL/GenBank/DDBJ databases">
        <title>Draft genome sequence of an oleaginous Mucoromycotina fungus Mucor ambiguus NBRC6742.</title>
        <authorList>
            <person name="Takeda I."/>
            <person name="Yamane N."/>
            <person name="Morita T."/>
            <person name="Tamano K."/>
            <person name="Machida M."/>
            <person name="Baker S."/>
            <person name="Koike H."/>
        </authorList>
    </citation>
    <scope>NUCLEOTIDE SEQUENCE</scope>
    <source>
        <strain evidence="1">NBRC 6742</strain>
    </source>
</reference>
<dbReference type="InterPro" id="IPR032675">
    <property type="entry name" value="LRR_dom_sf"/>
</dbReference>
<evidence type="ECO:0000313" key="1">
    <source>
        <dbReference type="EMBL" id="GAN03290.1"/>
    </source>
</evidence>
<organism evidence="1">
    <name type="scientific">Mucor ambiguus</name>
    <dbReference type="NCBI Taxonomy" id="91626"/>
    <lineage>
        <taxon>Eukaryota</taxon>
        <taxon>Fungi</taxon>
        <taxon>Fungi incertae sedis</taxon>
        <taxon>Mucoromycota</taxon>
        <taxon>Mucoromycotina</taxon>
        <taxon>Mucoromycetes</taxon>
        <taxon>Mucorales</taxon>
        <taxon>Mucorineae</taxon>
        <taxon>Mucoraceae</taxon>
        <taxon>Mucor</taxon>
    </lineage>
</organism>
<dbReference type="OrthoDB" id="2256800at2759"/>
<dbReference type="Gene3D" id="3.80.10.10">
    <property type="entry name" value="Ribonuclease Inhibitor"/>
    <property type="match status" value="1"/>
</dbReference>
<name>A0A0C9LT13_9FUNG</name>
<evidence type="ECO:0000313" key="2">
    <source>
        <dbReference type="Proteomes" id="UP000053815"/>
    </source>
</evidence>
<proteinExistence type="predicted"/>